<dbReference type="AlphaFoldDB" id="M1APP1"/>
<dbReference type="HOGENOM" id="CLU_2798929_0_0_1"/>
<reference evidence="2" key="1">
    <citation type="journal article" date="2011" name="Nature">
        <title>Genome sequence and analysis of the tuber crop potato.</title>
        <authorList>
            <consortium name="The Potato Genome Sequencing Consortium"/>
        </authorList>
    </citation>
    <scope>NUCLEOTIDE SEQUENCE [LARGE SCALE GENOMIC DNA]</scope>
    <source>
        <strain evidence="2">cv. DM1-3 516 R44</strain>
    </source>
</reference>
<evidence type="ECO:0000313" key="2">
    <source>
        <dbReference type="Proteomes" id="UP000011115"/>
    </source>
</evidence>
<dbReference type="PaxDb" id="4113-PGSC0003DMT400027433"/>
<keyword evidence="2" id="KW-1185">Reference proteome</keyword>
<reference evidence="1" key="2">
    <citation type="submission" date="2015-06" db="UniProtKB">
        <authorList>
            <consortium name="EnsemblPlants"/>
        </authorList>
    </citation>
    <scope>IDENTIFICATION</scope>
    <source>
        <strain evidence="1">DM1-3 516 R44</strain>
    </source>
</reference>
<dbReference type="Proteomes" id="UP000011115">
    <property type="component" value="Unassembled WGS sequence"/>
</dbReference>
<sequence>MPYFSYNPAWKAFSLSRESIGISLLPHKGRGVRSTYIPSPDLSCGTTLGMLLRLKKSYLISEDLCCTL</sequence>
<accession>M1APP1</accession>
<proteinExistence type="predicted"/>
<dbReference type="Gramene" id="PGSC0003DMT400027433">
    <property type="protein sequence ID" value="PGSC0003DMT400027433"/>
    <property type="gene ID" value="PGSC0003DMG401010580"/>
</dbReference>
<name>M1APP1_SOLTU</name>
<organism evidence="1 2">
    <name type="scientific">Solanum tuberosum</name>
    <name type="common">Potato</name>
    <dbReference type="NCBI Taxonomy" id="4113"/>
    <lineage>
        <taxon>Eukaryota</taxon>
        <taxon>Viridiplantae</taxon>
        <taxon>Streptophyta</taxon>
        <taxon>Embryophyta</taxon>
        <taxon>Tracheophyta</taxon>
        <taxon>Spermatophyta</taxon>
        <taxon>Magnoliopsida</taxon>
        <taxon>eudicotyledons</taxon>
        <taxon>Gunneridae</taxon>
        <taxon>Pentapetalae</taxon>
        <taxon>asterids</taxon>
        <taxon>lamiids</taxon>
        <taxon>Solanales</taxon>
        <taxon>Solanaceae</taxon>
        <taxon>Solanoideae</taxon>
        <taxon>Solaneae</taxon>
        <taxon>Solanum</taxon>
    </lineage>
</organism>
<protein>
    <submittedName>
        <fullName evidence="1">Uncharacterized protein</fullName>
    </submittedName>
</protein>
<dbReference type="EnsemblPlants" id="PGSC0003DMT400027433">
    <property type="protein sequence ID" value="PGSC0003DMT400027433"/>
    <property type="gene ID" value="PGSC0003DMG401010580"/>
</dbReference>
<dbReference type="InParanoid" id="M1APP1"/>
<evidence type="ECO:0000313" key="1">
    <source>
        <dbReference type="EnsemblPlants" id="PGSC0003DMT400027433"/>
    </source>
</evidence>